<protein>
    <recommendedName>
        <fullName evidence="3">Protease PrsW</fullName>
    </recommendedName>
</protein>
<feature type="transmembrane region" description="Helical" evidence="10">
    <location>
        <begin position="35"/>
        <end position="54"/>
    </location>
</feature>
<evidence type="ECO:0000256" key="2">
    <source>
        <dbReference type="ARBA" id="ARBA00009165"/>
    </source>
</evidence>
<keyword evidence="9 10" id="KW-0472">Membrane</keyword>
<feature type="transmembrane region" description="Helical" evidence="10">
    <location>
        <begin position="60"/>
        <end position="82"/>
    </location>
</feature>
<dbReference type="RefSeq" id="WP_038263925.1">
    <property type="nucleotide sequence ID" value="NZ_FSRH01000006.1"/>
</dbReference>
<dbReference type="InterPro" id="IPR023596">
    <property type="entry name" value="Peptidase_PrsW_arch/bac"/>
</dbReference>
<evidence type="ECO:0000313" key="11">
    <source>
        <dbReference type="EMBL" id="KDR95574.1"/>
    </source>
</evidence>
<reference evidence="11 12" key="1">
    <citation type="submission" date="2014-03" db="EMBL/GenBank/DDBJ databases">
        <title>Genome sequence of Clostridium litorale W6, DSM 5388.</title>
        <authorList>
            <person name="Poehlein A."/>
            <person name="Jagirdar A."/>
            <person name="Khonsari B."/>
            <person name="Chibani C.M."/>
            <person name="Gutierrez Gutierrez D.A."/>
            <person name="Davydova E."/>
            <person name="Alghaithi H.S."/>
            <person name="Nair K.P."/>
            <person name="Dhamotharan K."/>
            <person name="Chandran L."/>
            <person name="G W."/>
            <person name="Daniel R."/>
        </authorList>
    </citation>
    <scope>NUCLEOTIDE SEQUENCE [LARGE SCALE GENOMIC DNA]</scope>
    <source>
        <strain evidence="11 12">W6</strain>
    </source>
</reference>
<dbReference type="PIRSF" id="PIRSF016933">
    <property type="entry name" value="PrsW"/>
    <property type="match status" value="1"/>
</dbReference>
<comment type="subcellular location">
    <subcellularLocation>
        <location evidence="1">Cell membrane</location>
        <topology evidence="1">Multi-pass membrane protein</topology>
    </subcellularLocation>
</comment>
<dbReference type="AlphaFoldDB" id="A0A069REW6"/>
<dbReference type="EMBL" id="JJMM01000010">
    <property type="protein sequence ID" value="KDR95574.1"/>
    <property type="molecule type" value="Genomic_DNA"/>
</dbReference>
<evidence type="ECO:0000256" key="6">
    <source>
        <dbReference type="ARBA" id="ARBA00022692"/>
    </source>
</evidence>
<keyword evidence="6 10" id="KW-0812">Transmembrane</keyword>
<comment type="caution">
    <text evidence="11">The sequence shown here is derived from an EMBL/GenBank/DDBJ whole genome shotgun (WGS) entry which is preliminary data.</text>
</comment>
<dbReference type="PANTHER" id="PTHR36844:SF1">
    <property type="entry name" value="PROTEASE PRSW"/>
    <property type="match status" value="1"/>
</dbReference>
<dbReference type="GO" id="GO:0005886">
    <property type="term" value="C:plasma membrane"/>
    <property type="evidence" value="ECO:0007669"/>
    <property type="project" value="UniProtKB-SubCell"/>
</dbReference>
<keyword evidence="8 10" id="KW-1133">Transmembrane helix</keyword>
<comment type="similarity">
    <text evidence="2">Belongs to the protease PrsW family.</text>
</comment>
<evidence type="ECO:0000256" key="4">
    <source>
        <dbReference type="ARBA" id="ARBA00022475"/>
    </source>
</evidence>
<evidence type="ECO:0000313" key="12">
    <source>
        <dbReference type="Proteomes" id="UP000027946"/>
    </source>
</evidence>
<dbReference type="GO" id="GO:0006508">
    <property type="term" value="P:proteolysis"/>
    <property type="evidence" value="ECO:0007669"/>
    <property type="project" value="UniProtKB-KW"/>
</dbReference>
<dbReference type="Proteomes" id="UP000027946">
    <property type="component" value="Unassembled WGS sequence"/>
</dbReference>
<proteinExistence type="inferred from homology"/>
<feature type="transmembrane region" description="Helical" evidence="10">
    <location>
        <begin position="6"/>
        <end position="23"/>
    </location>
</feature>
<name>A0A069REW6_PEPLI</name>
<dbReference type="STRING" id="1121324.CLIT_10c03010"/>
<keyword evidence="12" id="KW-1185">Reference proteome</keyword>
<dbReference type="Pfam" id="PF13367">
    <property type="entry name" value="PrsW-protease"/>
    <property type="match status" value="1"/>
</dbReference>
<organism evidence="11 12">
    <name type="scientific">Peptoclostridium litorale DSM 5388</name>
    <dbReference type="NCBI Taxonomy" id="1121324"/>
    <lineage>
        <taxon>Bacteria</taxon>
        <taxon>Bacillati</taxon>
        <taxon>Bacillota</taxon>
        <taxon>Clostridia</taxon>
        <taxon>Peptostreptococcales</taxon>
        <taxon>Peptoclostridiaceae</taxon>
        <taxon>Peptoclostridium</taxon>
    </lineage>
</organism>
<feature type="transmembrane region" description="Helical" evidence="10">
    <location>
        <begin position="131"/>
        <end position="155"/>
    </location>
</feature>
<feature type="transmembrane region" description="Helical" evidence="10">
    <location>
        <begin position="103"/>
        <end position="125"/>
    </location>
</feature>
<accession>A0A069REW6</accession>
<evidence type="ECO:0000256" key="1">
    <source>
        <dbReference type="ARBA" id="ARBA00004651"/>
    </source>
</evidence>
<evidence type="ECO:0000256" key="10">
    <source>
        <dbReference type="SAM" id="Phobius"/>
    </source>
</evidence>
<dbReference type="eggNOG" id="COG2339">
    <property type="taxonomic scope" value="Bacteria"/>
</dbReference>
<keyword evidence="7 11" id="KW-0378">Hydrolase</keyword>
<gene>
    <name evidence="11" type="primary">prsW</name>
    <name evidence="11" type="ORF">CLIT_10c03010</name>
</gene>
<dbReference type="OrthoDB" id="5504276at2"/>
<evidence type="ECO:0000256" key="9">
    <source>
        <dbReference type="ARBA" id="ARBA00023136"/>
    </source>
</evidence>
<evidence type="ECO:0000256" key="8">
    <source>
        <dbReference type="ARBA" id="ARBA00022989"/>
    </source>
</evidence>
<feature type="transmembrane region" description="Helical" evidence="10">
    <location>
        <begin position="199"/>
        <end position="217"/>
    </location>
</feature>
<evidence type="ECO:0000256" key="5">
    <source>
        <dbReference type="ARBA" id="ARBA00022670"/>
    </source>
</evidence>
<sequence length="235" mass="27221">MDISIWTLAVTPGIILAVIIYLVDRYDREPLPLLFKIFALGAFSVFPVIVVENILLSLNIFSGALSGLYVSFIVAGFTEEYFKRLVVLRWAFNDTHFNEKLDGIVFSVFSALGFATIENISYVVFRYSNVYVGLLRGILSVPAHMLFAITMGYYLSLVKYCKSCGYEDKENYFKKSLYVPMVLHGTFNFILMLGFERYLVVFLVYIGYLWTVNIKRLREYARESRIRHREDGDEY</sequence>
<evidence type="ECO:0000256" key="7">
    <source>
        <dbReference type="ARBA" id="ARBA00022801"/>
    </source>
</evidence>
<dbReference type="GO" id="GO:0008233">
    <property type="term" value="F:peptidase activity"/>
    <property type="evidence" value="ECO:0007669"/>
    <property type="project" value="UniProtKB-KW"/>
</dbReference>
<dbReference type="InterPro" id="IPR026898">
    <property type="entry name" value="PrsW"/>
</dbReference>
<keyword evidence="5 11" id="KW-0645">Protease</keyword>
<dbReference type="PANTHER" id="PTHR36844">
    <property type="entry name" value="PROTEASE PRSW"/>
    <property type="match status" value="1"/>
</dbReference>
<evidence type="ECO:0000256" key="3">
    <source>
        <dbReference type="ARBA" id="ARBA00018997"/>
    </source>
</evidence>
<keyword evidence="4" id="KW-1003">Cell membrane</keyword>